<protein>
    <recommendedName>
        <fullName evidence="1">Aspartyl/glutamyl-tRNA(Asn/Gln) amidotransferase subunit C</fullName>
        <shortName evidence="1">Asp/Glu-ADT subunit C</shortName>
        <ecNumber evidence="1">6.3.5.-</ecNumber>
    </recommendedName>
</protein>
<dbReference type="InterPro" id="IPR003837">
    <property type="entry name" value="GatC"/>
</dbReference>
<keyword evidence="2" id="KW-0808">Transferase</keyword>
<dbReference type="HAMAP" id="MF_00122">
    <property type="entry name" value="GatC"/>
    <property type="match status" value="1"/>
</dbReference>
<evidence type="ECO:0000313" key="3">
    <source>
        <dbReference type="Proteomes" id="UP000034875"/>
    </source>
</evidence>
<dbReference type="GO" id="GO:0006450">
    <property type="term" value="P:regulation of translational fidelity"/>
    <property type="evidence" value="ECO:0007669"/>
    <property type="project" value="InterPro"/>
</dbReference>
<accession>A0A0G0Z1S5</accession>
<evidence type="ECO:0000256" key="1">
    <source>
        <dbReference type="HAMAP-Rule" id="MF_00122"/>
    </source>
</evidence>
<reference evidence="2 3" key="1">
    <citation type="journal article" date="2015" name="Nature">
        <title>rRNA introns, odd ribosomes, and small enigmatic genomes across a large radiation of phyla.</title>
        <authorList>
            <person name="Brown C.T."/>
            <person name="Hug L.A."/>
            <person name="Thomas B.C."/>
            <person name="Sharon I."/>
            <person name="Castelle C.J."/>
            <person name="Singh A."/>
            <person name="Wilkins M.J."/>
            <person name="Williams K.H."/>
            <person name="Banfield J.F."/>
        </authorList>
    </citation>
    <scope>NUCLEOTIDE SEQUENCE [LARGE SCALE GENOMIC DNA]</scope>
</reference>
<comment type="catalytic activity">
    <reaction evidence="1">
        <text>L-aspartyl-tRNA(Asn) + L-glutamine + ATP + H2O = L-asparaginyl-tRNA(Asn) + L-glutamate + ADP + phosphate + 2 H(+)</text>
        <dbReference type="Rhea" id="RHEA:14513"/>
        <dbReference type="Rhea" id="RHEA-COMP:9674"/>
        <dbReference type="Rhea" id="RHEA-COMP:9677"/>
        <dbReference type="ChEBI" id="CHEBI:15377"/>
        <dbReference type="ChEBI" id="CHEBI:15378"/>
        <dbReference type="ChEBI" id="CHEBI:29985"/>
        <dbReference type="ChEBI" id="CHEBI:30616"/>
        <dbReference type="ChEBI" id="CHEBI:43474"/>
        <dbReference type="ChEBI" id="CHEBI:58359"/>
        <dbReference type="ChEBI" id="CHEBI:78515"/>
        <dbReference type="ChEBI" id="CHEBI:78516"/>
        <dbReference type="ChEBI" id="CHEBI:456216"/>
    </reaction>
</comment>
<dbReference type="GO" id="GO:0006412">
    <property type="term" value="P:translation"/>
    <property type="evidence" value="ECO:0007669"/>
    <property type="project" value="UniProtKB-UniRule"/>
</dbReference>
<dbReference type="Gene3D" id="1.10.20.60">
    <property type="entry name" value="Glu-tRNAGln amidotransferase C subunit, N-terminal domain"/>
    <property type="match status" value="1"/>
</dbReference>
<comment type="caution">
    <text evidence="2">The sequence shown here is derived from an EMBL/GenBank/DDBJ whole genome shotgun (WGS) entry which is preliminary data.</text>
</comment>
<dbReference type="InterPro" id="IPR036113">
    <property type="entry name" value="Asp/Glu-ADT_sf_sub_c"/>
</dbReference>
<dbReference type="Pfam" id="PF02686">
    <property type="entry name" value="GatC"/>
    <property type="match status" value="1"/>
</dbReference>
<dbReference type="AlphaFoldDB" id="A0A0G0Z1S5"/>
<dbReference type="EMBL" id="LCCZ01000037">
    <property type="protein sequence ID" value="KKS42727.1"/>
    <property type="molecule type" value="Genomic_DNA"/>
</dbReference>
<comment type="catalytic activity">
    <reaction evidence="1">
        <text>L-glutamyl-tRNA(Gln) + L-glutamine + ATP + H2O = L-glutaminyl-tRNA(Gln) + L-glutamate + ADP + phosphate + H(+)</text>
        <dbReference type="Rhea" id="RHEA:17521"/>
        <dbReference type="Rhea" id="RHEA-COMP:9681"/>
        <dbReference type="Rhea" id="RHEA-COMP:9684"/>
        <dbReference type="ChEBI" id="CHEBI:15377"/>
        <dbReference type="ChEBI" id="CHEBI:15378"/>
        <dbReference type="ChEBI" id="CHEBI:29985"/>
        <dbReference type="ChEBI" id="CHEBI:30616"/>
        <dbReference type="ChEBI" id="CHEBI:43474"/>
        <dbReference type="ChEBI" id="CHEBI:58359"/>
        <dbReference type="ChEBI" id="CHEBI:78520"/>
        <dbReference type="ChEBI" id="CHEBI:78521"/>
        <dbReference type="ChEBI" id="CHEBI:456216"/>
    </reaction>
</comment>
<sequence>MPTIDIKQIEHLAELARLKVSDEEKEKMAGELSAILGFVEKLDQADVAGVLPTGNAAGIFNAMRQDAVDQYDKQKELVEAAPASKDNLVKVKAVFE</sequence>
<keyword evidence="1" id="KW-0067">ATP-binding</keyword>
<dbReference type="GO" id="GO:0070681">
    <property type="term" value="P:glutaminyl-tRNAGln biosynthesis via transamidation"/>
    <property type="evidence" value="ECO:0007669"/>
    <property type="project" value="TreeGrafter"/>
</dbReference>
<dbReference type="GO" id="GO:0016740">
    <property type="term" value="F:transferase activity"/>
    <property type="evidence" value="ECO:0007669"/>
    <property type="project" value="UniProtKB-KW"/>
</dbReference>
<keyword evidence="1" id="KW-0547">Nucleotide-binding</keyword>
<name>A0A0G0Z1S5_9BACT</name>
<comment type="subunit">
    <text evidence="1">Heterotrimer of A, B and C subunits.</text>
</comment>
<dbReference type="PANTHER" id="PTHR15004">
    <property type="entry name" value="GLUTAMYL-TRNA(GLN) AMIDOTRANSFERASE SUBUNIT C, MITOCHONDRIAL"/>
    <property type="match status" value="1"/>
</dbReference>
<proteinExistence type="inferred from homology"/>
<dbReference type="Proteomes" id="UP000034875">
    <property type="component" value="Unassembled WGS sequence"/>
</dbReference>
<keyword evidence="1" id="KW-0648">Protein biosynthesis</keyword>
<dbReference type="SUPFAM" id="SSF141000">
    <property type="entry name" value="Glu-tRNAGln amidotransferase C subunit"/>
    <property type="match status" value="1"/>
</dbReference>
<dbReference type="GO" id="GO:0050567">
    <property type="term" value="F:glutaminyl-tRNA synthase (glutamine-hydrolyzing) activity"/>
    <property type="evidence" value="ECO:0007669"/>
    <property type="project" value="UniProtKB-UniRule"/>
</dbReference>
<evidence type="ECO:0000313" key="2">
    <source>
        <dbReference type="EMBL" id="KKS42727.1"/>
    </source>
</evidence>
<comment type="function">
    <text evidence="1">Allows the formation of correctly charged Asn-tRNA(Asn) or Gln-tRNA(Gln) through the transamidation of misacylated Asp-tRNA(Asn) or Glu-tRNA(Gln) in organisms which lack either or both of asparaginyl-tRNA or glutaminyl-tRNA synthetases. The reaction takes place in the presence of glutamine and ATP through an activated phospho-Asp-tRNA(Asn) or phospho-Glu-tRNA(Gln).</text>
</comment>
<comment type="similarity">
    <text evidence="1">Belongs to the GatC family.</text>
</comment>
<dbReference type="NCBIfam" id="TIGR00135">
    <property type="entry name" value="gatC"/>
    <property type="match status" value="1"/>
</dbReference>
<dbReference type="GO" id="GO:0005524">
    <property type="term" value="F:ATP binding"/>
    <property type="evidence" value="ECO:0007669"/>
    <property type="project" value="UniProtKB-KW"/>
</dbReference>
<dbReference type="PANTHER" id="PTHR15004:SF0">
    <property type="entry name" value="GLUTAMYL-TRNA(GLN) AMIDOTRANSFERASE SUBUNIT C, MITOCHONDRIAL"/>
    <property type="match status" value="1"/>
</dbReference>
<dbReference type="EC" id="6.3.5.-" evidence="1"/>
<dbReference type="GO" id="GO:0050566">
    <property type="term" value="F:asparaginyl-tRNA synthase (glutamine-hydrolyzing) activity"/>
    <property type="evidence" value="ECO:0007669"/>
    <property type="project" value="RHEA"/>
</dbReference>
<keyword evidence="1" id="KW-0436">Ligase</keyword>
<gene>
    <name evidence="1" type="primary">gatC</name>
    <name evidence="2" type="ORF">UV05_C0037G0007</name>
</gene>
<organism evidence="2 3">
    <name type="scientific">candidate division CPR1 bacterium GW2011_GWA2_42_17</name>
    <dbReference type="NCBI Taxonomy" id="1618341"/>
    <lineage>
        <taxon>Bacteria</taxon>
        <taxon>candidate division CPR1</taxon>
    </lineage>
</organism>